<keyword evidence="2" id="KW-0812">Transmembrane</keyword>
<feature type="region of interest" description="Disordered" evidence="1">
    <location>
        <begin position="318"/>
        <end position="340"/>
    </location>
</feature>
<protein>
    <recommendedName>
        <fullName evidence="3">Outer membrane channel protein CpnT-like N-terminal domain-containing protein</fullName>
    </recommendedName>
</protein>
<dbReference type="SUPFAM" id="SSF140453">
    <property type="entry name" value="EsxAB dimer-like"/>
    <property type="match status" value="1"/>
</dbReference>
<proteinExistence type="predicted"/>
<feature type="region of interest" description="Disordered" evidence="1">
    <location>
        <begin position="252"/>
        <end position="293"/>
    </location>
</feature>
<dbReference type="EMBL" id="JBHUKR010000004">
    <property type="protein sequence ID" value="MFD2416028.1"/>
    <property type="molecule type" value="Genomic_DNA"/>
</dbReference>
<keyword evidence="5" id="KW-1185">Reference proteome</keyword>
<keyword evidence="2" id="KW-0472">Membrane</keyword>
<dbReference type="Pfam" id="PF25547">
    <property type="entry name" value="WXG100_2"/>
    <property type="match status" value="1"/>
</dbReference>
<accession>A0ABW5FLY2</accession>
<evidence type="ECO:0000313" key="5">
    <source>
        <dbReference type="Proteomes" id="UP001597417"/>
    </source>
</evidence>
<evidence type="ECO:0000313" key="4">
    <source>
        <dbReference type="EMBL" id="MFD2416028.1"/>
    </source>
</evidence>
<feature type="transmembrane region" description="Helical" evidence="2">
    <location>
        <begin position="185"/>
        <end position="206"/>
    </location>
</feature>
<evidence type="ECO:0000256" key="1">
    <source>
        <dbReference type="SAM" id="MobiDB-lite"/>
    </source>
</evidence>
<dbReference type="RefSeq" id="WP_378262372.1">
    <property type="nucleotide sequence ID" value="NZ_JBHUKR010000004.1"/>
</dbReference>
<name>A0ABW5FLY2_9PSEU</name>
<dbReference type="InterPro" id="IPR036689">
    <property type="entry name" value="ESAT-6-like_sf"/>
</dbReference>
<keyword evidence="2" id="KW-1133">Transmembrane helix</keyword>
<reference evidence="5" key="1">
    <citation type="journal article" date="2019" name="Int. J. Syst. Evol. Microbiol.">
        <title>The Global Catalogue of Microorganisms (GCM) 10K type strain sequencing project: providing services to taxonomists for standard genome sequencing and annotation.</title>
        <authorList>
            <consortium name="The Broad Institute Genomics Platform"/>
            <consortium name="The Broad Institute Genome Sequencing Center for Infectious Disease"/>
            <person name="Wu L."/>
            <person name="Ma J."/>
        </authorList>
    </citation>
    <scope>NUCLEOTIDE SEQUENCE [LARGE SCALE GENOMIC DNA]</scope>
    <source>
        <strain evidence="5">CGMCC 4.7645</strain>
    </source>
</reference>
<feature type="domain" description="Outer membrane channel protein CpnT-like N-terminal" evidence="3">
    <location>
        <begin position="77"/>
        <end position="210"/>
    </location>
</feature>
<dbReference type="Proteomes" id="UP001597417">
    <property type="component" value="Unassembled WGS sequence"/>
</dbReference>
<dbReference type="Gene3D" id="1.10.287.1060">
    <property type="entry name" value="ESAT-6-like"/>
    <property type="match status" value="1"/>
</dbReference>
<feature type="region of interest" description="Disordered" evidence="1">
    <location>
        <begin position="444"/>
        <end position="468"/>
    </location>
</feature>
<organism evidence="4 5">
    <name type="scientific">Amycolatopsis pigmentata</name>
    <dbReference type="NCBI Taxonomy" id="450801"/>
    <lineage>
        <taxon>Bacteria</taxon>
        <taxon>Bacillati</taxon>
        <taxon>Actinomycetota</taxon>
        <taxon>Actinomycetes</taxon>
        <taxon>Pseudonocardiales</taxon>
        <taxon>Pseudonocardiaceae</taxon>
        <taxon>Amycolatopsis</taxon>
    </lineage>
</organism>
<comment type="caution">
    <text evidence="4">The sequence shown here is derived from an EMBL/GenBank/DDBJ whole genome shotgun (WGS) entry which is preliminary data.</text>
</comment>
<feature type="compositionally biased region" description="Low complexity" evidence="1">
    <location>
        <begin position="265"/>
        <end position="278"/>
    </location>
</feature>
<sequence length="468" mass="50592">MSDQLQPFTPTNSTSGAGVIDSWHNVELAVQEIKTSHGADQAAVAVELGIVTVSAVLDTVAFALDPLAKLIAAGLGWLIEHVKFLRWPLDQLAGNPDQIKLLAESLHRIGEDLRNTADDMDRAMHRVVTEWQGVGHDSFDAEMTAHREHIAGSGKAVDTAGYVVETTMALIVTVRSLIRDIITTLIADIIATMLIALALAVITFGASIPVAVGKCVAEAAVQCSAMAAKIARIAQFAARAAARLKQLATLTRNEPAPHPTPHATPRPSSSATTSTAHEVPPPPPVSPAVSEAESLGIRATDEPFATWLAADRYYNGPPARTPVNEPPAPRPSVGTAAERAPVPVVAEPRPAPAARNSSSAQPNSLLRPWDIRPLKAHEEYFKKNYARYWEKNKYFENLVRAKFPDWFPVIKGLSDMKTGKNWIGWIGKGIVNVDRSLTDIHQQAEAGWQESDDTWRAEHPEPATAQEA</sequence>
<gene>
    <name evidence="4" type="ORF">ACFSXZ_06785</name>
</gene>
<evidence type="ECO:0000259" key="3">
    <source>
        <dbReference type="Pfam" id="PF25547"/>
    </source>
</evidence>
<dbReference type="InterPro" id="IPR057746">
    <property type="entry name" value="CpnT-like_N"/>
</dbReference>
<evidence type="ECO:0000256" key="2">
    <source>
        <dbReference type="SAM" id="Phobius"/>
    </source>
</evidence>